<dbReference type="GO" id="GO:0016272">
    <property type="term" value="C:prefoldin complex"/>
    <property type="evidence" value="ECO:0007669"/>
    <property type="project" value="InterPro"/>
</dbReference>
<dbReference type="PANTHER" id="PTHR21431">
    <property type="entry name" value="PREFOLDIN SUBUNIT 6"/>
    <property type="match status" value="1"/>
</dbReference>
<evidence type="ECO:0000313" key="4">
    <source>
        <dbReference type="EMBL" id="KLU90906.1"/>
    </source>
</evidence>
<dbReference type="InterPro" id="IPR002777">
    <property type="entry name" value="PFD_beta-like"/>
</dbReference>
<dbReference type="EMBL" id="ADBL01002407">
    <property type="status" value="NOT_ANNOTATED_CDS"/>
    <property type="molecule type" value="Genomic_DNA"/>
</dbReference>
<feature type="coiled-coil region" evidence="3">
    <location>
        <begin position="79"/>
        <end position="106"/>
    </location>
</feature>
<dbReference type="Proteomes" id="UP000011715">
    <property type="component" value="Unassembled WGS sequence"/>
</dbReference>
<gene>
    <name evidence="4" type="ORF">MAPG_09431</name>
</gene>
<sequence>MSDIQIQMQALSEEYKKIQTELDTSIQARQKLEAQLQENKGVEKEFAKLKDDEVIYKLAGPILLKQEKVEADSTVKGRIDFITKEIARLEKQISDGQDKLEKKKGEIIQAQSSVQAAAQSQAAQA</sequence>
<feature type="coiled-coil region" evidence="3">
    <location>
        <begin position="1"/>
        <end position="52"/>
    </location>
</feature>
<accession>A0A0C4E9Y0</accession>
<reference evidence="5" key="4">
    <citation type="journal article" date="2015" name="G3 (Bethesda)">
        <title>Genome sequences of three phytopathogenic species of the Magnaporthaceae family of fungi.</title>
        <authorList>
            <person name="Okagaki L.H."/>
            <person name="Nunes C.C."/>
            <person name="Sailsbery J."/>
            <person name="Clay B."/>
            <person name="Brown D."/>
            <person name="John T."/>
            <person name="Oh Y."/>
            <person name="Young N."/>
            <person name="Fitzgerald M."/>
            <person name="Haas B.J."/>
            <person name="Zeng Q."/>
            <person name="Young S."/>
            <person name="Adiconis X."/>
            <person name="Fan L."/>
            <person name="Levin J.Z."/>
            <person name="Mitchell T.K."/>
            <person name="Okubara P.A."/>
            <person name="Farman M.L."/>
            <person name="Kohn L.M."/>
            <person name="Birren B."/>
            <person name="Ma L.-J."/>
            <person name="Dean R.A."/>
        </authorList>
    </citation>
    <scope>NUCLEOTIDE SEQUENCE</scope>
    <source>
        <strain evidence="5">ATCC 64411 / 73-15</strain>
    </source>
</reference>
<dbReference type="SUPFAM" id="SSF46579">
    <property type="entry name" value="Prefoldin"/>
    <property type="match status" value="1"/>
</dbReference>
<dbReference type="EnsemblFungi" id="MAPG_09431T0">
    <property type="protein sequence ID" value="MAPG_09431T0"/>
    <property type="gene ID" value="MAPG_09431"/>
</dbReference>
<keyword evidence="3" id="KW-0175">Coiled coil</keyword>
<reference evidence="4" key="2">
    <citation type="submission" date="2010-05" db="EMBL/GenBank/DDBJ databases">
        <title>The Genome Sequence of Magnaporthe poae strain ATCC 64411.</title>
        <authorList>
            <consortium name="The Broad Institute Genome Sequencing Platform"/>
            <consortium name="Broad Institute Genome Sequencing Center for Infectious Disease"/>
            <person name="Ma L.-J."/>
            <person name="Dead R."/>
            <person name="Young S."/>
            <person name="Zeng Q."/>
            <person name="Koehrsen M."/>
            <person name="Alvarado L."/>
            <person name="Berlin A."/>
            <person name="Chapman S.B."/>
            <person name="Chen Z."/>
            <person name="Freedman E."/>
            <person name="Gellesch M."/>
            <person name="Goldberg J."/>
            <person name="Griggs A."/>
            <person name="Gujja S."/>
            <person name="Heilman E.R."/>
            <person name="Heiman D."/>
            <person name="Hepburn T."/>
            <person name="Howarth C."/>
            <person name="Jen D."/>
            <person name="Larson L."/>
            <person name="Mehta T."/>
            <person name="Neiman D."/>
            <person name="Pearson M."/>
            <person name="Roberts A."/>
            <person name="Saif S."/>
            <person name="Shea T."/>
            <person name="Shenoy N."/>
            <person name="Sisk P."/>
            <person name="Stolte C."/>
            <person name="Sykes S."/>
            <person name="Walk T."/>
            <person name="White J."/>
            <person name="Yandava C."/>
            <person name="Haas B."/>
            <person name="Nusbaum C."/>
            <person name="Birren B."/>
        </authorList>
    </citation>
    <scope>NUCLEOTIDE SEQUENCE</scope>
    <source>
        <strain evidence="4">ATCC 64411</strain>
    </source>
</reference>
<dbReference type="Pfam" id="PF01920">
    <property type="entry name" value="Prefoldin_2"/>
    <property type="match status" value="1"/>
</dbReference>
<dbReference type="GO" id="GO:0006457">
    <property type="term" value="P:protein folding"/>
    <property type="evidence" value="ECO:0007669"/>
    <property type="project" value="InterPro"/>
</dbReference>
<dbReference type="GO" id="GO:0051131">
    <property type="term" value="P:chaperone-mediated protein complex assembly"/>
    <property type="evidence" value="ECO:0007669"/>
    <property type="project" value="TreeGrafter"/>
</dbReference>
<dbReference type="GO" id="GO:0005737">
    <property type="term" value="C:cytoplasm"/>
    <property type="evidence" value="ECO:0007669"/>
    <property type="project" value="TreeGrafter"/>
</dbReference>
<reference evidence="4" key="3">
    <citation type="submission" date="2011-03" db="EMBL/GenBank/DDBJ databases">
        <title>Annotation of Magnaporthe poae ATCC 64411.</title>
        <authorList>
            <person name="Ma L.-J."/>
            <person name="Dead R."/>
            <person name="Young S.K."/>
            <person name="Zeng Q."/>
            <person name="Gargeya S."/>
            <person name="Fitzgerald M."/>
            <person name="Haas B."/>
            <person name="Abouelleil A."/>
            <person name="Alvarado L."/>
            <person name="Arachchi H.M."/>
            <person name="Berlin A."/>
            <person name="Brown A."/>
            <person name="Chapman S.B."/>
            <person name="Chen Z."/>
            <person name="Dunbar C."/>
            <person name="Freedman E."/>
            <person name="Gearin G."/>
            <person name="Gellesch M."/>
            <person name="Goldberg J."/>
            <person name="Griggs A."/>
            <person name="Gujja S."/>
            <person name="Heiman D."/>
            <person name="Howarth C."/>
            <person name="Larson L."/>
            <person name="Lui A."/>
            <person name="MacDonald P.J.P."/>
            <person name="Mehta T."/>
            <person name="Montmayeur A."/>
            <person name="Murphy C."/>
            <person name="Neiman D."/>
            <person name="Pearson M."/>
            <person name="Priest M."/>
            <person name="Roberts A."/>
            <person name="Saif S."/>
            <person name="Shea T."/>
            <person name="Shenoy N."/>
            <person name="Sisk P."/>
            <person name="Stolte C."/>
            <person name="Sykes S."/>
            <person name="Yandava C."/>
            <person name="Wortman J."/>
            <person name="Nusbaum C."/>
            <person name="Birren B."/>
        </authorList>
    </citation>
    <scope>NUCLEOTIDE SEQUENCE</scope>
    <source>
        <strain evidence="4">ATCC 64411</strain>
    </source>
</reference>
<dbReference type="AlphaFoldDB" id="A0A0C4E9Y0"/>
<dbReference type="InterPro" id="IPR009053">
    <property type="entry name" value="Prefoldin"/>
</dbReference>
<evidence type="ECO:0008006" key="7">
    <source>
        <dbReference type="Google" id="ProtNLM"/>
    </source>
</evidence>
<dbReference type="EMBL" id="GL876976">
    <property type="protein sequence ID" value="KLU90906.1"/>
    <property type="molecule type" value="Genomic_DNA"/>
</dbReference>
<comment type="similarity">
    <text evidence="1">Belongs to the prefoldin subunit beta family.</text>
</comment>
<keyword evidence="2" id="KW-0143">Chaperone</keyword>
<evidence type="ECO:0000313" key="6">
    <source>
        <dbReference type="Proteomes" id="UP000011715"/>
    </source>
</evidence>
<name>A0A0C4E9Y0_MAGP6</name>
<dbReference type="Gene3D" id="1.10.287.370">
    <property type="match status" value="1"/>
</dbReference>
<dbReference type="GO" id="GO:0051082">
    <property type="term" value="F:unfolded protein binding"/>
    <property type="evidence" value="ECO:0007669"/>
    <property type="project" value="InterPro"/>
</dbReference>
<evidence type="ECO:0000256" key="1">
    <source>
        <dbReference type="ARBA" id="ARBA00008045"/>
    </source>
</evidence>
<dbReference type="GO" id="GO:0051087">
    <property type="term" value="F:protein-folding chaperone binding"/>
    <property type="evidence" value="ECO:0007669"/>
    <property type="project" value="TreeGrafter"/>
</dbReference>
<reference evidence="6" key="1">
    <citation type="submission" date="2010-05" db="EMBL/GenBank/DDBJ databases">
        <title>The genome sequence of Magnaporthe poae strain ATCC 64411.</title>
        <authorList>
            <person name="Ma L.-J."/>
            <person name="Dead R."/>
            <person name="Young S."/>
            <person name="Zeng Q."/>
            <person name="Koehrsen M."/>
            <person name="Alvarado L."/>
            <person name="Berlin A."/>
            <person name="Chapman S.B."/>
            <person name="Chen Z."/>
            <person name="Freedman E."/>
            <person name="Gellesch M."/>
            <person name="Goldberg J."/>
            <person name="Griggs A."/>
            <person name="Gujja S."/>
            <person name="Heilman E.R."/>
            <person name="Heiman D."/>
            <person name="Hepburn T."/>
            <person name="Howarth C."/>
            <person name="Jen D."/>
            <person name="Larson L."/>
            <person name="Mehta T."/>
            <person name="Neiman D."/>
            <person name="Pearson M."/>
            <person name="Roberts A."/>
            <person name="Saif S."/>
            <person name="Shea T."/>
            <person name="Shenoy N."/>
            <person name="Sisk P."/>
            <person name="Stolte C."/>
            <person name="Sykes S."/>
            <person name="Walk T."/>
            <person name="White J."/>
            <person name="Yandava C."/>
            <person name="Haas B."/>
            <person name="Nusbaum C."/>
            <person name="Birren B."/>
        </authorList>
    </citation>
    <scope>NUCLEOTIDE SEQUENCE [LARGE SCALE GENOMIC DNA]</scope>
    <source>
        <strain evidence="6">ATCC 64411 / 73-15</strain>
    </source>
</reference>
<dbReference type="CDD" id="cd23161">
    <property type="entry name" value="Prefoldin_6"/>
    <property type="match status" value="1"/>
</dbReference>
<dbReference type="eggNOG" id="KOG3478">
    <property type="taxonomic scope" value="Eukaryota"/>
</dbReference>
<dbReference type="FunFam" id="1.10.287.370:FF:000003">
    <property type="entry name" value="Prefoldin subunit 6"/>
    <property type="match status" value="1"/>
</dbReference>
<dbReference type="STRING" id="644358.A0A0C4E9Y0"/>
<evidence type="ECO:0000256" key="2">
    <source>
        <dbReference type="ARBA" id="ARBA00023186"/>
    </source>
</evidence>
<keyword evidence="6" id="KW-1185">Reference proteome</keyword>
<reference evidence="5" key="5">
    <citation type="submission" date="2015-06" db="UniProtKB">
        <authorList>
            <consortium name="EnsemblFungi"/>
        </authorList>
    </citation>
    <scope>IDENTIFICATION</scope>
    <source>
        <strain evidence="5">ATCC 64411</strain>
    </source>
</reference>
<proteinExistence type="inferred from homology"/>
<dbReference type="OMA" id="VQTEFAQ"/>
<organism evidence="5 6">
    <name type="scientific">Magnaporthiopsis poae (strain ATCC 64411 / 73-15)</name>
    <name type="common">Kentucky bluegrass fungus</name>
    <name type="synonym">Magnaporthe poae</name>
    <dbReference type="NCBI Taxonomy" id="644358"/>
    <lineage>
        <taxon>Eukaryota</taxon>
        <taxon>Fungi</taxon>
        <taxon>Dikarya</taxon>
        <taxon>Ascomycota</taxon>
        <taxon>Pezizomycotina</taxon>
        <taxon>Sordariomycetes</taxon>
        <taxon>Sordariomycetidae</taxon>
        <taxon>Magnaporthales</taxon>
        <taxon>Magnaporthaceae</taxon>
        <taxon>Magnaporthiopsis</taxon>
    </lineage>
</organism>
<dbReference type="VEuPathDB" id="FungiDB:MAPG_09431"/>
<dbReference type="OrthoDB" id="248120at2759"/>
<evidence type="ECO:0000256" key="3">
    <source>
        <dbReference type="SAM" id="Coils"/>
    </source>
</evidence>
<evidence type="ECO:0000313" key="5">
    <source>
        <dbReference type="EnsemblFungi" id="MAPG_09431T0"/>
    </source>
</evidence>
<dbReference type="PANTHER" id="PTHR21431:SF0">
    <property type="entry name" value="PREFOLDIN SUBUNIT 6"/>
    <property type="match status" value="1"/>
</dbReference>
<protein>
    <recommendedName>
        <fullName evidence="7">Prefoldin subunit 6</fullName>
    </recommendedName>
</protein>